<name>A0A7J5TTV3_9BACT</name>
<gene>
    <name evidence="1" type="ORF">F5984_21965</name>
</gene>
<accession>A0A7J5TTV3</accession>
<evidence type="ECO:0000313" key="1">
    <source>
        <dbReference type="EMBL" id="KAB7727297.1"/>
    </source>
</evidence>
<keyword evidence="2" id="KW-1185">Reference proteome</keyword>
<dbReference type="Proteomes" id="UP000488299">
    <property type="component" value="Unassembled WGS sequence"/>
</dbReference>
<reference evidence="1 2" key="1">
    <citation type="submission" date="2019-10" db="EMBL/GenBank/DDBJ databases">
        <title>Rudanella paleaurantiibacter sp. nov., isolated from sludge.</title>
        <authorList>
            <person name="Xu S.Q."/>
        </authorList>
    </citation>
    <scope>NUCLEOTIDE SEQUENCE [LARGE SCALE GENOMIC DNA]</scope>
    <source>
        <strain evidence="1 2">HX-22-17</strain>
    </source>
</reference>
<dbReference type="EMBL" id="WELI01000011">
    <property type="protein sequence ID" value="KAB7727297.1"/>
    <property type="molecule type" value="Genomic_DNA"/>
</dbReference>
<protein>
    <submittedName>
        <fullName evidence="1">Uncharacterized protein</fullName>
    </submittedName>
</protein>
<proteinExistence type="predicted"/>
<organism evidence="1 2">
    <name type="scientific">Rudanella paleaurantiibacter</name>
    <dbReference type="NCBI Taxonomy" id="2614655"/>
    <lineage>
        <taxon>Bacteria</taxon>
        <taxon>Pseudomonadati</taxon>
        <taxon>Bacteroidota</taxon>
        <taxon>Cytophagia</taxon>
        <taxon>Cytophagales</taxon>
        <taxon>Cytophagaceae</taxon>
        <taxon>Rudanella</taxon>
    </lineage>
</organism>
<comment type="caution">
    <text evidence="1">The sequence shown here is derived from an EMBL/GenBank/DDBJ whole genome shotgun (WGS) entry which is preliminary data.</text>
</comment>
<dbReference type="RefSeq" id="WP_152126373.1">
    <property type="nucleotide sequence ID" value="NZ_WELI01000011.1"/>
</dbReference>
<dbReference type="AlphaFoldDB" id="A0A7J5TTV3"/>
<evidence type="ECO:0000313" key="2">
    <source>
        <dbReference type="Proteomes" id="UP000488299"/>
    </source>
</evidence>
<sequence length="70" mass="7661">MNLSGLFRSFTRTRGSLLEINHIESLDANQLADVVGGNQFLSKLQEAEANDTGNPVFTSSIDEFLAETDD</sequence>